<organism evidence="4">
    <name type="scientific">Zeugodacus cucurbitae</name>
    <name type="common">Melon fruit fly</name>
    <name type="synonym">Bactrocera cucurbitae</name>
    <dbReference type="NCBI Taxonomy" id="28588"/>
    <lineage>
        <taxon>Eukaryota</taxon>
        <taxon>Metazoa</taxon>
        <taxon>Ecdysozoa</taxon>
        <taxon>Arthropoda</taxon>
        <taxon>Hexapoda</taxon>
        <taxon>Insecta</taxon>
        <taxon>Pterygota</taxon>
        <taxon>Neoptera</taxon>
        <taxon>Endopterygota</taxon>
        <taxon>Diptera</taxon>
        <taxon>Brachycera</taxon>
        <taxon>Muscomorpha</taxon>
        <taxon>Tephritoidea</taxon>
        <taxon>Tephritidae</taxon>
        <taxon>Zeugodacus</taxon>
        <taxon>Zeugodacus</taxon>
    </lineage>
</organism>
<dbReference type="OrthoDB" id="10051975at2759"/>
<dbReference type="EMBL" id="GBXI01007814">
    <property type="protein sequence ID" value="JAD06478.1"/>
    <property type="molecule type" value="Transcribed_RNA"/>
</dbReference>
<accession>A0A0A1X735</accession>
<dbReference type="PANTHER" id="PTHR12243">
    <property type="entry name" value="MADF DOMAIN TRANSCRIPTION FACTOR"/>
    <property type="match status" value="1"/>
</dbReference>
<proteinExistence type="predicted"/>
<dbReference type="InterPro" id="IPR039353">
    <property type="entry name" value="TF_Adf1"/>
</dbReference>
<reference evidence="4" key="2">
    <citation type="journal article" date="2015" name="Gigascience">
        <title>Reconstructing a comprehensive transcriptome assembly of a white-pupal translocated strain of the pest fruit fly Bactrocera cucurbitae.</title>
        <authorList>
            <person name="Sim S.B."/>
            <person name="Calla B."/>
            <person name="Hall B."/>
            <person name="DeRego T."/>
            <person name="Geib S.M."/>
        </authorList>
    </citation>
    <scope>NUCLEOTIDE SEQUENCE</scope>
</reference>
<evidence type="ECO:0000256" key="2">
    <source>
        <dbReference type="SAM" id="MobiDB-lite"/>
    </source>
</evidence>
<dbReference type="GO" id="GO:0005634">
    <property type="term" value="C:nucleus"/>
    <property type="evidence" value="ECO:0007669"/>
    <property type="project" value="TreeGrafter"/>
</dbReference>
<protein>
    <recommendedName>
        <fullName evidence="3">MADF domain-containing protein</fullName>
    </recommendedName>
</protein>
<dbReference type="InterPro" id="IPR006578">
    <property type="entry name" value="MADF-dom"/>
</dbReference>
<evidence type="ECO:0000256" key="1">
    <source>
        <dbReference type="SAM" id="Coils"/>
    </source>
</evidence>
<keyword evidence="1" id="KW-0175">Coiled coil</keyword>
<dbReference type="GO" id="GO:0005667">
    <property type="term" value="C:transcription regulator complex"/>
    <property type="evidence" value="ECO:0007669"/>
    <property type="project" value="TreeGrafter"/>
</dbReference>
<gene>
    <name evidence="4" type="ORF">g.40504</name>
</gene>
<name>A0A0A1X735_ZEUCU</name>
<feature type="compositionally biased region" description="Polar residues" evidence="2">
    <location>
        <begin position="342"/>
        <end position="354"/>
    </location>
</feature>
<dbReference type="AlphaFoldDB" id="A0A0A1X735"/>
<reference evidence="4" key="1">
    <citation type="submission" date="2014-11" db="EMBL/GenBank/DDBJ databases">
        <authorList>
            <person name="Geib S."/>
        </authorList>
    </citation>
    <scope>NUCLEOTIDE SEQUENCE</scope>
</reference>
<evidence type="ECO:0000313" key="4">
    <source>
        <dbReference type="EMBL" id="JAD06478.1"/>
    </source>
</evidence>
<feature type="domain" description="MADF" evidence="3">
    <location>
        <begin position="10"/>
        <end position="97"/>
    </location>
</feature>
<sequence>MEWTRERTLTLINEYRKRRGLWDMTHDDYRKKDIKQNLLIEVSSSLGGSISVSEIEKKFHTLRTQYHREINRMNRKEPYNSKWFGFKNLQFLSSPMARRLSKGRIKNEITEDGTVTAKYIIRDSNTHHHDSSGSSGNLNNNVNEEFLTIHQKPSIAIEPMGNSRHYRNTSRSRALEKLIEETTKDIDETDDKPKMTITMEPQSYNNEMQVEEQISSHRINIEEDEEQLESIQLQGEEEEITYTSSTGADGCDGISHNQQTIPTRIIKSQHNTSNDPEIEYVDEAEPSHEDKRIFYGSTGQQTSVSISSTPSAAAHPANILLNSKIKIPSHHKQQLLGRNQDKPSNANSGAQLFHSSGPIRDEYTTYGEYVSNEMRNITNREVLLGLKHKINTALFEAQMAELRK</sequence>
<dbReference type="SMART" id="SM00595">
    <property type="entry name" value="MADF"/>
    <property type="match status" value="1"/>
</dbReference>
<dbReference type="PANTHER" id="PTHR12243:SF63">
    <property type="entry name" value="LD26477P"/>
    <property type="match status" value="1"/>
</dbReference>
<feature type="region of interest" description="Disordered" evidence="2">
    <location>
        <begin position="330"/>
        <end position="357"/>
    </location>
</feature>
<dbReference type="GO" id="GO:0006357">
    <property type="term" value="P:regulation of transcription by RNA polymerase II"/>
    <property type="evidence" value="ECO:0007669"/>
    <property type="project" value="TreeGrafter"/>
</dbReference>
<dbReference type="Pfam" id="PF10545">
    <property type="entry name" value="MADF_DNA_bdg"/>
    <property type="match status" value="1"/>
</dbReference>
<evidence type="ECO:0000259" key="3">
    <source>
        <dbReference type="PROSITE" id="PS51029"/>
    </source>
</evidence>
<feature type="coiled-coil region" evidence="1">
    <location>
        <begin position="172"/>
        <end position="241"/>
    </location>
</feature>
<dbReference type="PROSITE" id="PS51029">
    <property type="entry name" value="MADF"/>
    <property type="match status" value="1"/>
</dbReference>